<reference evidence="1 2" key="1">
    <citation type="submission" date="2019-10" db="EMBL/GenBank/DDBJ databases">
        <authorList>
            <person name="Palmer J.M."/>
        </authorList>
    </citation>
    <scope>NUCLEOTIDE SEQUENCE [LARGE SCALE GENOMIC DNA]</scope>
    <source>
        <strain evidence="1 2">TWF694</strain>
    </source>
</reference>
<comment type="caution">
    <text evidence="1">The sequence shown here is derived from an EMBL/GenBank/DDBJ whole genome shotgun (WGS) entry which is preliminary data.</text>
</comment>
<gene>
    <name evidence="1" type="ORF">TWF694_002730</name>
</gene>
<dbReference type="PANTHER" id="PTHR42085">
    <property type="entry name" value="F-BOX DOMAIN-CONTAINING PROTEIN"/>
    <property type="match status" value="1"/>
</dbReference>
<dbReference type="EMBL" id="JAVHJO010000011">
    <property type="protein sequence ID" value="KAK6533801.1"/>
    <property type="molecule type" value="Genomic_DNA"/>
</dbReference>
<organism evidence="1 2">
    <name type="scientific">Orbilia ellipsospora</name>
    <dbReference type="NCBI Taxonomy" id="2528407"/>
    <lineage>
        <taxon>Eukaryota</taxon>
        <taxon>Fungi</taxon>
        <taxon>Dikarya</taxon>
        <taxon>Ascomycota</taxon>
        <taxon>Pezizomycotina</taxon>
        <taxon>Orbiliomycetes</taxon>
        <taxon>Orbiliales</taxon>
        <taxon>Orbiliaceae</taxon>
        <taxon>Orbilia</taxon>
    </lineage>
</organism>
<evidence type="ECO:0000313" key="1">
    <source>
        <dbReference type="EMBL" id="KAK6533801.1"/>
    </source>
</evidence>
<accession>A0AAV9X2V0</accession>
<name>A0AAV9X2V0_9PEZI</name>
<dbReference type="AlphaFoldDB" id="A0AAV9X2V0"/>
<proteinExistence type="predicted"/>
<evidence type="ECO:0000313" key="2">
    <source>
        <dbReference type="Proteomes" id="UP001365542"/>
    </source>
</evidence>
<dbReference type="Proteomes" id="UP001365542">
    <property type="component" value="Unassembled WGS sequence"/>
</dbReference>
<dbReference type="InterPro" id="IPR038883">
    <property type="entry name" value="AN11006-like"/>
</dbReference>
<dbReference type="PANTHER" id="PTHR42085:SF2">
    <property type="entry name" value="F-BOX DOMAIN-CONTAINING PROTEIN"/>
    <property type="match status" value="1"/>
</dbReference>
<protein>
    <recommendedName>
        <fullName evidence="3">F-box domain-containing protein</fullName>
    </recommendedName>
</protein>
<sequence>MESHEPTTEFPFLSLPRELRDAIYEHLLVSEPPPKPSSAKLDNFSNVFLRRDLSIFQTCRQVYEEAAEVFYSKNTFSVKVRIQRYVGGSPPFRKWVLIEHSAPWEQLDFAYVPPLKSSKESNSTDLPIQSTDYIGQYRPSDEFPVGVPFKAATPPPPSTLSIRHGQMIRHVDIEIKVAHVLLFSFTRDETGTYKNFTRYIGARISRFAPRALKTVNVDTSYRLKRLLNMNVTVPFLIQGYRYLMELASPLARGDYRVVTDIDGDLNNLVEEGTVNKIQREVFESEASEEDDELLADIRMEEGCHLATVQGRLFVQPDEALY</sequence>
<evidence type="ECO:0008006" key="3">
    <source>
        <dbReference type="Google" id="ProtNLM"/>
    </source>
</evidence>
<keyword evidence="2" id="KW-1185">Reference proteome</keyword>